<keyword evidence="2" id="KW-1185">Reference proteome</keyword>
<dbReference type="AlphaFoldDB" id="A0A8J3YZR5"/>
<protein>
    <recommendedName>
        <fullName evidence="3">Thioredoxin domain-containing protein</fullName>
    </recommendedName>
</protein>
<dbReference type="Proteomes" id="UP000612585">
    <property type="component" value="Unassembled WGS sequence"/>
</dbReference>
<comment type="caution">
    <text evidence="1">The sequence shown here is derived from an EMBL/GenBank/DDBJ whole genome shotgun (WGS) entry which is preliminary data.</text>
</comment>
<evidence type="ECO:0000313" key="2">
    <source>
        <dbReference type="Proteomes" id="UP000612585"/>
    </source>
</evidence>
<organism evidence="1 2">
    <name type="scientific">Virgisporangium aurantiacum</name>
    <dbReference type="NCBI Taxonomy" id="175570"/>
    <lineage>
        <taxon>Bacteria</taxon>
        <taxon>Bacillati</taxon>
        <taxon>Actinomycetota</taxon>
        <taxon>Actinomycetes</taxon>
        <taxon>Micromonosporales</taxon>
        <taxon>Micromonosporaceae</taxon>
        <taxon>Virgisporangium</taxon>
    </lineage>
</organism>
<accession>A0A8J3YZR5</accession>
<sequence length="173" mass="18599">MLVLAAAIVVLFAMLGELSSRVPESSDEARRRLESIDTARTGHRAEQWPAELAHIAEQEYALVLVLSSTCSSCEQIAGQVRAMLDRGPANLAVVVACPARERGEHFAAVHGIDRGVLYIDEDGDWVKGEFAVDTSPAALLFRNGTLQSALLFWDLPAVLNAVGSLSTADREVA</sequence>
<name>A0A8J3YZR5_9ACTN</name>
<reference evidence="1" key="1">
    <citation type="submission" date="2021-01" db="EMBL/GenBank/DDBJ databases">
        <title>Whole genome shotgun sequence of Virgisporangium aurantiacum NBRC 16421.</title>
        <authorList>
            <person name="Komaki H."/>
            <person name="Tamura T."/>
        </authorList>
    </citation>
    <scope>NUCLEOTIDE SEQUENCE</scope>
    <source>
        <strain evidence="1">NBRC 16421</strain>
    </source>
</reference>
<dbReference type="EMBL" id="BOPG01000013">
    <property type="protein sequence ID" value="GIJ55009.1"/>
    <property type="molecule type" value="Genomic_DNA"/>
</dbReference>
<gene>
    <name evidence="1" type="ORF">Vau01_025250</name>
</gene>
<evidence type="ECO:0000313" key="1">
    <source>
        <dbReference type="EMBL" id="GIJ55009.1"/>
    </source>
</evidence>
<evidence type="ECO:0008006" key="3">
    <source>
        <dbReference type="Google" id="ProtNLM"/>
    </source>
</evidence>
<proteinExistence type="predicted"/>